<dbReference type="PRINTS" id="PR00507">
    <property type="entry name" value="N12N6MTFRASE"/>
</dbReference>
<dbReference type="GO" id="GO:0008170">
    <property type="term" value="F:N-methyltransferase activity"/>
    <property type="evidence" value="ECO:0007669"/>
    <property type="project" value="InterPro"/>
</dbReference>
<comment type="catalytic activity">
    <reaction evidence="8">
        <text>a 2'-deoxyadenosine in DNA + S-adenosyl-L-methionine = an N(6)-methyl-2'-deoxyadenosine in DNA + S-adenosyl-L-homocysteine + H(+)</text>
        <dbReference type="Rhea" id="RHEA:15197"/>
        <dbReference type="Rhea" id="RHEA-COMP:12418"/>
        <dbReference type="Rhea" id="RHEA-COMP:12419"/>
        <dbReference type="ChEBI" id="CHEBI:15378"/>
        <dbReference type="ChEBI" id="CHEBI:57856"/>
        <dbReference type="ChEBI" id="CHEBI:59789"/>
        <dbReference type="ChEBI" id="CHEBI:90615"/>
        <dbReference type="ChEBI" id="CHEBI:90616"/>
        <dbReference type="EC" id="2.1.1.72"/>
    </reaction>
</comment>
<evidence type="ECO:0000256" key="6">
    <source>
        <dbReference type="ARBA" id="ARBA00022747"/>
    </source>
</evidence>
<reference evidence="10 11" key="1">
    <citation type="journal article" date="2013" name="PLoS ONE">
        <title>Sequence Divergence and Conservation in Genomes ofHelicobacter cetorum Strains from a Dolphin and a Whale.</title>
        <authorList>
            <person name="Kersulyte D."/>
            <person name="Rossi M."/>
            <person name="Berg D.E."/>
        </authorList>
    </citation>
    <scope>NUCLEOTIDE SEQUENCE [LARGE SCALE GENOMIC DNA]</scope>
    <source>
        <strain evidence="10 11">MIT 99-5656</strain>
    </source>
</reference>
<evidence type="ECO:0000256" key="1">
    <source>
        <dbReference type="ARBA" id="ARBA00006594"/>
    </source>
</evidence>
<keyword evidence="6" id="KW-0680">Restriction system</keyword>
<sequence>MFRASKINKQINVPFIGACLLCMQYGIDVDTTSTKTIIRSIQMGLETIIDNKQPLTRKQKKEFLKTTLGDPTLNKAKDTDLQDILREINTIYHFINTSYKDALGHDIMSNFLRIFRRWNSVDANEKGEVFTPEHIADLMYDLAECSCENFILDPACGSGTFLITAMNRMFKEVKNIPNGDELAKDIKQNQLIGIEVNDFNATLAGLNVMLHGDGASYIYNEDCFKKLKTLINIYDRVLMNPPFALSNEKELEFVLETLKYLKNGGVLASILPKTCLKGKDSKELLDECLKISDLKMVVSLPSDLFQPNAGECTAIAIFHKTEKFHNSKTLLIDCSDDGFKLKDSNRECSPFWSQIRHEVLEAAKGNYDELRAIEVEIKSSDEILFEAFSLHRPLDISKDTFQKYLKEKIASSILCNEALKENDFKLISNLKESEYKRFKINDLLVKISNGCEKKSIERTLENKFIQGVPLVIAKKDNNGIGGLVEKPSVIFKDKFCIVTKGNGGGGKTFYLEKEFCATTLIMVCDLRESYSSMDKFAKFYLSVVVSERLFKTVSEGRTINEVPIIEVKLPIREDGNLNVEFMSDFIKQFEMARFL</sequence>
<dbReference type="InterPro" id="IPR044946">
    <property type="entry name" value="Restrct_endonuc_typeI_TRD_sf"/>
</dbReference>
<dbReference type="CDD" id="cd02440">
    <property type="entry name" value="AdoMet_MTases"/>
    <property type="match status" value="1"/>
</dbReference>
<dbReference type="SUPFAM" id="SSF53335">
    <property type="entry name" value="S-adenosyl-L-methionine-dependent methyltransferases"/>
    <property type="match status" value="1"/>
</dbReference>
<dbReference type="PANTHER" id="PTHR42933">
    <property type="entry name" value="SLR6095 PROTEIN"/>
    <property type="match status" value="1"/>
</dbReference>
<proteinExistence type="inferred from homology"/>
<dbReference type="GO" id="GO:0009007">
    <property type="term" value="F:site-specific DNA-methyltransferase (adenine-specific) activity"/>
    <property type="evidence" value="ECO:0007669"/>
    <property type="project" value="UniProtKB-EC"/>
</dbReference>
<protein>
    <recommendedName>
        <fullName evidence="2">site-specific DNA-methyltransferase (adenine-specific)</fullName>
        <ecNumber evidence="2">2.1.1.72</ecNumber>
    </recommendedName>
</protein>
<dbReference type="Proteomes" id="UP000005013">
    <property type="component" value="Chromosome"/>
</dbReference>
<dbReference type="InterPro" id="IPR002052">
    <property type="entry name" value="DNA_methylase_N6_adenine_CS"/>
</dbReference>
<dbReference type="PROSITE" id="PS00092">
    <property type="entry name" value="N6_MTASE"/>
    <property type="match status" value="1"/>
</dbReference>
<comment type="similarity">
    <text evidence="1">Belongs to the N(4)/N(6)-methyltransferase family.</text>
</comment>
<dbReference type="InterPro" id="IPR003356">
    <property type="entry name" value="DNA_methylase_A-5"/>
</dbReference>
<dbReference type="InterPro" id="IPR029063">
    <property type="entry name" value="SAM-dependent_MTases_sf"/>
</dbReference>
<dbReference type="InterPro" id="IPR051537">
    <property type="entry name" value="DNA_Adenine_Mtase"/>
</dbReference>
<evidence type="ECO:0000256" key="5">
    <source>
        <dbReference type="ARBA" id="ARBA00022691"/>
    </source>
</evidence>
<evidence type="ECO:0000313" key="11">
    <source>
        <dbReference type="Proteomes" id="UP000005013"/>
    </source>
</evidence>
<dbReference type="GO" id="GO:0009307">
    <property type="term" value="P:DNA restriction-modification system"/>
    <property type="evidence" value="ECO:0007669"/>
    <property type="project" value="UniProtKB-KW"/>
</dbReference>
<evidence type="ECO:0000259" key="9">
    <source>
        <dbReference type="Pfam" id="PF02384"/>
    </source>
</evidence>
<dbReference type="HOGENOM" id="CLU_015410_2_1_7"/>
<keyword evidence="5" id="KW-0949">S-adenosyl-L-methionine</keyword>
<keyword evidence="4" id="KW-0808">Transferase</keyword>
<organism evidence="10 11">
    <name type="scientific">Helicobacter cetorum (strain ATCC BAA-540 / CCUG 52418 / MIT 99-5656)</name>
    <dbReference type="NCBI Taxonomy" id="1163745"/>
    <lineage>
        <taxon>Bacteria</taxon>
        <taxon>Pseudomonadati</taxon>
        <taxon>Campylobacterota</taxon>
        <taxon>Epsilonproteobacteria</taxon>
        <taxon>Campylobacterales</taxon>
        <taxon>Helicobacteraceae</taxon>
        <taxon>Helicobacter</taxon>
    </lineage>
</organism>
<evidence type="ECO:0000256" key="4">
    <source>
        <dbReference type="ARBA" id="ARBA00022679"/>
    </source>
</evidence>
<evidence type="ECO:0000256" key="2">
    <source>
        <dbReference type="ARBA" id="ARBA00011900"/>
    </source>
</evidence>
<accession>I0ESY0</accession>
<dbReference type="KEGG" id="hcm:HCD_05235"/>
<dbReference type="Gene3D" id="3.90.220.20">
    <property type="entry name" value="DNA methylase specificity domains"/>
    <property type="match status" value="1"/>
</dbReference>
<dbReference type="EMBL" id="CP003481">
    <property type="protein sequence ID" value="AFI06049.1"/>
    <property type="molecule type" value="Genomic_DNA"/>
</dbReference>
<gene>
    <name evidence="10" type="ordered locus">HCD_05235</name>
</gene>
<dbReference type="GO" id="GO:0032259">
    <property type="term" value="P:methylation"/>
    <property type="evidence" value="ECO:0007669"/>
    <property type="project" value="UniProtKB-KW"/>
</dbReference>
<evidence type="ECO:0000313" key="10">
    <source>
        <dbReference type="EMBL" id="AFI06049.1"/>
    </source>
</evidence>
<keyword evidence="7" id="KW-0238">DNA-binding</keyword>
<dbReference type="Gene3D" id="3.40.50.150">
    <property type="entry name" value="Vaccinia Virus protein VP39"/>
    <property type="match status" value="1"/>
</dbReference>
<dbReference type="eggNOG" id="COG0286">
    <property type="taxonomic scope" value="Bacteria"/>
</dbReference>
<dbReference type="AlphaFoldDB" id="I0ESY0"/>
<evidence type="ECO:0000256" key="8">
    <source>
        <dbReference type="ARBA" id="ARBA00047942"/>
    </source>
</evidence>
<dbReference type="PANTHER" id="PTHR42933:SF3">
    <property type="entry name" value="TYPE I RESTRICTION ENZYME MJAVIII METHYLASE SUBUNIT"/>
    <property type="match status" value="1"/>
</dbReference>
<keyword evidence="11" id="KW-1185">Reference proteome</keyword>
<evidence type="ECO:0000256" key="7">
    <source>
        <dbReference type="ARBA" id="ARBA00023125"/>
    </source>
</evidence>
<dbReference type="STRING" id="1163745.HCD_05235"/>
<dbReference type="EC" id="2.1.1.72" evidence="2"/>
<dbReference type="Pfam" id="PF02384">
    <property type="entry name" value="N6_Mtase"/>
    <property type="match status" value="1"/>
</dbReference>
<dbReference type="PATRIC" id="fig|1163745.3.peg.1107"/>
<name>I0ESY0_HELCM</name>
<keyword evidence="3" id="KW-0489">Methyltransferase</keyword>
<dbReference type="GO" id="GO:0003677">
    <property type="term" value="F:DNA binding"/>
    <property type="evidence" value="ECO:0007669"/>
    <property type="project" value="UniProtKB-KW"/>
</dbReference>
<feature type="domain" description="DNA methylase adenine-specific" evidence="9">
    <location>
        <begin position="114"/>
        <end position="342"/>
    </location>
</feature>
<evidence type="ECO:0000256" key="3">
    <source>
        <dbReference type="ARBA" id="ARBA00022603"/>
    </source>
</evidence>